<dbReference type="RefSeq" id="XP_028863137.1">
    <property type="nucleotide sequence ID" value="XM_029006671.1"/>
</dbReference>
<dbReference type="OMA" id="ICISSYK"/>
<evidence type="ECO:0000256" key="1">
    <source>
        <dbReference type="SAM" id="MobiDB-lite"/>
    </source>
</evidence>
<evidence type="ECO:0000313" key="2">
    <source>
        <dbReference type="EMBL" id="SCO93859.1"/>
    </source>
</evidence>
<dbReference type="AlphaFoldDB" id="A0A1D3SQS7"/>
<reference evidence="2 3" key="1">
    <citation type="submission" date="2016-06" db="EMBL/GenBank/DDBJ databases">
        <authorList>
            <consortium name="Pathogen Informatics"/>
        </authorList>
    </citation>
    <scope>NUCLEOTIDE SEQUENCE [LARGE SCALE GENOMIC DNA]</scope>
</reference>
<name>A0A1D3SQS7_PLAMA</name>
<gene>
    <name evidence="2" type="primary">PmUG01_12045600</name>
    <name evidence="2" type="ORF">PMUG01_12045600</name>
</gene>
<proteinExistence type="predicted"/>
<dbReference type="EMBL" id="LT594633">
    <property type="protein sequence ID" value="SCO93859.1"/>
    <property type="molecule type" value="Genomic_DNA"/>
</dbReference>
<dbReference type="GeneID" id="39870445"/>
<dbReference type="KEGG" id="pmal:PMUG01_12045600"/>
<evidence type="ECO:0000313" key="3">
    <source>
        <dbReference type="Proteomes" id="UP000219813"/>
    </source>
</evidence>
<dbReference type="VEuPathDB" id="PlasmoDB:PmUG01_12045600"/>
<dbReference type="OrthoDB" id="391503at2759"/>
<evidence type="ECO:0008006" key="4">
    <source>
        <dbReference type="Google" id="ProtNLM"/>
    </source>
</evidence>
<protein>
    <recommendedName>
        <fullName evidence="4">RAP domain-containing protein</fullName>
    </recommendedName>
</protein>
<keyword evidence="3" id="KW-1185">Reference proteome</keyword>
<organism evidence="2 3">
    <name type="scientific">Plasmodium malariae</name>
    <dbReference type="NCBI Taxonomy" id="5858"/>
    <lineage>
        <taxon>Eukaryota</taxon>
        <taxon>Sar</taxon>
        <taxon>Alveolata</taxon>
        <taxon>Apicomplexa</taxon>
        <taxon>Aconoidasida</taxon>
        <taxon>Haemosporida</taxon>
        <taxon>Plasmodiidae</taxon>
        <taxon>Plasmodium</taxon>
        <taxon>Plasmodium (Plasmodium)</taxon>
    </lineage>
</organism>
<accession>A0A1D3SQS7</accession>
<dbReference type="Proteomes" id="UP000219813">
    <property type="component" value="Chromosome 12"/>
</dbReference>
<sequence length="528" mass="63488">MQNVLLVKHMKRSFSSLKHELQKFEVVTNKFLQCIKKYKTEKDLCLSSYMNYKKEIKEYINCLFDKNTLVNFENRDYRMIFTYSILLSKRILFQKEHLKNVLISYIANYTKRKKGGDTNPNEEQQVKRKESSIRGGGSDNGNETNELLLLFKFLFFLNVDYDRAIYNHLYSELNNEIEWCPLDELVECIKLISSFKNKKWVNHKVFSRCINEIIKRNNEKQNDNDVLNFLITIVKSCSRLNCEITDISVLLDTFRESYDKNKKSDMHMLIKIIYNLFLCNYHNYKNTNQLIDLLKEEIMQTNKEEDYPLYKKYLYNNNIIIDNNVDLNTDMIKKNTDAYISNDNINNIHQLYFKTREQLKGHLPSTSITSINLYRLKFVDLLIRSDSYLYNTFYSPNSHFFDFVRQLKMEGKEVKETIFSKQAKFFIKENGFKIGYKHVHIYPIIFLPDFKNAYVEFVHNILINKQMKDGTNKIHKLYLNHKIRHMKFLGWYPILLYEHEWKKLRNYNEKLGYIKKAFKSVRSHTQEV</sequence>
<feature type="region of interest" description="Disordered" evidence="1">
    <location>
        <begin position="114"/>
        <end position="139"/>
    </location>
</feature>